<name>A0A1I5HJU4_9ACTN</name>
<evidence type="ECO:0000313" key="2">
    <source>
        <dbReference type="EMBL" id="SFO48300.1"/>
    </source>
</evidence>
<organism evidence="2 3">
    <name type="scientific">Geodermatophilus obscurus</name>
    <dbReference type="NCBI Taxonomy" id="1861"/>
    <lineage>
        <taxon>Bacteria</taxon>
        <taxon>Bacillati</taxon>
        <taxon>Actinomycetota</taxon>
        <taxon>Actinomycetes</taxon>
        <taxon>Geodermatophilales</taxon>
        <taxon>Geodermatophilaceae</taxon>
        <taxon>Geodermatophilus</taxon>
    </lineage>
</organism>
<evidence type="ECO:0000313" key="3">
    <source>
        <dbReference type="Proteomes" id="UP000183642"/>
    </source>
</evidence>
<proteinExistence type="predicted"/>
<dbReference type="AlphaFoldDB" id="A0A1I5HJU4"/>
<dbReference type="RefSeq" id="WP_075015059.1">
    <property type="nucleotide sequence ID" value="NZ_FOWE01000009.1"/>
</dbReference>
<dbReference type="Proteomes" id="UP000183642">
    <property type="component" value="Unassembled WGS sequence"/>
</dbReference>
<protein>
    <submittedName>
        <fullName evidence="2">Uncharacterized protein</fullName>
    </submittedName>
</protein>
<sequence length="157" mass="16653">MTEHAARDRDRTAFDPPVERDGATVITAASSTSHTAAVGGTGRGPTARMAGARPLGAFEVRDGQVRWHPVVDVTRVVTTAEVALGAVLVASRLAGRPPAPRARVTMGPGGWVSLKSGTVALRPARRAWRRTRPSAPVRRPWWARLLAATALERLLGG</sequence>
<evidence type="ECO:0000256" key="1">
    <source>
        <dbReference type="SAM" id="MobiDB-lite"/>
    </source>
</evidence>
<dbReference type="EMBL" id="FOWE01000009">
    <property type="protein sequence ID" value="SFO48300.1"/>
    <property type="molecule type" value="Genomic_DNA"/>
</dbReference>
<reference evidence="3" key="1">
    <citation type="submission" date="2016-10" db="EMBL/GenBank/DDBJ databases">
        <authorList>
            <person name="Varghese N."/>
            <person name="Submissions S."/>
        </authorList>
    </citation>
    <scope>NUCLEOTIDE SEQUENCE [LARGE SCALE GENOMIC DNA]</scope>
    <source>
        <strain evidence="3">DSM 43161</strain>
    </source>
</reference>
<keyword evidence="3" id="KW-1185">Reference proteome</keyword>
<accession>A0A1I5HJU4</accession>
<gene>
    <name evidence="2" type="ORF">SAMN05660359_03792</name>
</gene>
<dbReference type="OrthoDB" id="3830295at2"/>
<feature type="region of interest" description="Disordered" evidence="1">
    <location>
        <begin position="1"/>
        <end position="20"/>
    </location>
</feature>